<gene>
    <name evidence="1" type="ORF">CHC_T00004311001</name>
</gene>
<organism evidence="1 2">
    <name type="scientific">Chondrus crispus</name>
    <name type="common">Carrageen Irish moss</name>
    <name type="synonym">Polymorpha crispa</name>
    <dbReference type="NCBI Taxonomy" id="2769"/>
    <lineage>
        <taxon>Eukaryota</taxon>
        <taxon>Rhodophyta</taxon>
        <taxon>Florideophyceae</taxon>
        <taxon>Rhodymeniophycidae</taxon>
        <taxon>Gigartinales</taxon>
        <taxon>Gigartinaceae</taxon>
        <taxon>Chondrus</taxon>
    </lineage>
</organism>
<dbReference type="GeneID" id="17323465"/>
<proteinExistence type="predicted"/>
<keyword evidence="2" id="KW-1185">Reference proteome</keyword>
<protein>
    <submittedName>
        <fullName evidence="1">Uncharacterized protein</fullName>
    </submittedName>
</protein>
<dbReference type="EMBL" id="HG001752">
    <property type="protein sequence ID" value="CDF35929.1"/>
    <property type="molecule type" value="Genomic_DNA"/>
</dbReference>
<sequence length="52" mass="5639">MCTAVIALKISCLGEDRNYVATKLNATSFLPSRPAEFKKWTSTSTSKTVITG</sequence>
<accession>R7QCY8</accession>
<dbReference type="KEGG" id="ccp:CHC_T00004311001"/>
<reference evidence="2" key="1">
    <citation type="journal article" date="2013" name="Proc. Natl. Acad. Sci. U.S.A.">
        <title>Genome structure and metabolic features in the red seaweed Chondrus crispus shed light on evolution of the Archaeplastida.</title>
        <authorList>
            <person name="Collen J."/>
            <person name="Porcel B."/>
            <person name="Carre W."/>
            <person name="Ball S.G."/>
            <person name="Chaparro C."/>
            <person name="Tonon T."/>
            <person name="Barbeyron T."/>
            <person name="Michel G."/>
            <person name="Noel B."/>
            <person name="Valentin K."/>
            <person name="Elias M."/>
            <person name="Artiguenave F."/>
            <person name="Arun A."/>
            <person name="Aury J.M."/>
            <person name="Barbosa-Neto J.F."/>
            <person name="Bothwell J.H."/>
            <person name="Bouget F.Y."/>
            <person name="Brillet L."/>
            <person name="Cabello-Hurtado F."/>
            <person name="Capella-Gutierrez S."/>
            <person name="Charrier B."/>
            <person name="Cladiere L."/>
            <person name="Cock J.M."/>
            <person name="Coelho S.M."/>
            <person name="Colleoni C."/>
            <person name="Czjzek M."/>
            <person name="Da Silva C."/>
            <person name="Delage L."/>
            <person name="Denoeud F."/>
            <person name="Deschamps P."/>
            <person name="Dittami S.M."/>
            <person name="Gabaldon T."/>
            <person name="Gachon C.M."/>
            <person name="Groisillier A."/>
            <person name="Herve C."/>
            <person name="Jabbari K."/>
            <person name="Katinka M."/>
            <person name="Kloareg B."/>
            <person name="Kowalczyk N."/>
            <person name="Labadie K."/>
            <person name="Leblanc C."/>
            <person name="Lopez P.J."/>
            <person name="McLachlan D.H."/>
            <person name="Meslet-Cladiere L."/>
            <person name="Moustafa A."/>
            <person name="Nehr Z."/>
            <person name="Nyvall Collen P."/>
            <person name="Panaud O."/>
            <person name="Partensky F."/>
            <person name="Poulain J."/>
            <person name="Rensing S.A."/>
            <person name="Rousvoal S."/>
            <person name="Samson G."/>
            <person name="Symeonidi A."/>
            <person name="Weissenbach J."/>
            <person name="Zambounis A."/>
            <person name="Wincker P."/>
            <person name="Boyen C."/>
        </authorList>
    </citation>
    <scope>NUCLEOTIDE SEQUENCE [LARGE SCALE GENOMIC DNA]</scope>
    <source>
        <strain evidence="2">cv. Stackhouse</strain>
    </source>
</reference>
<dbReference type="Gramene" id="CDF35929">
    <property type="protein sequence ID" value="CDF35929"/>
    <property type="gene ID" value="CHC_T00004311001"/>
</dbReference>
<evidence type="ECO:0000313" key="2">
    <source>
        <dbReference type="Proteomes" id="UP000012073"/>
    </source>
</evidence>
<dbReference type="Proteomes" id="UP000012073">
    <property type="component" value="Unassembled WGS sequence"/>
</dbReference>
<dbReference type="AlphaFoldDB" id="R7QCY8"/>
<dbReference type="RefSeq" id="XP_005715748.1">
    <property type="nucleotide sequence ID" value="XM_005715691.1"/>
</dbReference>
<evidence type="ECO:0000313" key="1">
    <source>
        <dbReference type="EMBL" id="CDF35929.1"/>
    </source>
</evidence>
<name>R7QCY8_CHOCR</name>